<evidence type="ECO:0000259" key="4">
    <source>
        <dbReference type="Pfam" id="PF00303"/>
    </source>
</evidence>
<dbReference type="EMBL" id="LR797265">
    <property type="protein sequence ID" value="CAB4197939.1"/>
    <property type="molecule type" value="Genomic_DNA"/>
</dbReference>
<comment type="similarity">
    <text evidence="1">Belongs to the thymidylate synthase family.</text>
</comment>
<dbReference type="InterPro" id="IPR023451">
    <property type="entry name" value="Thymidate_synth/dCMP_Mease_dom"/>
</dbReference>
<evidence type="ECO:0000313" key="5">
    <source>
        <dbReference type="EMBL" id="CAB4197939.1"/>
    </source>
</evidence>
<protein>
    <submittedName>
        <fullName evidence="7">Thymidylate synthase/dCMP hydroxymethylase domain containing protein</fullName>
    </submittedName>
</protein>
<reference evidence="7" key="1">
    <citation type="submission" date="2020-05" db="EMBL/GenBank/DDBJ databases">
        <authorList>
            <person name="Chiriac C."/>
            <person name="Salcher M."/>
            <person name="Ghai R."/>
            <person name="Kavagutti S V."/>
        </authorList>
    </citation>
    <scope>NUCLEOTIDE SEQUENCE</scope>
</reference>
<evidence type="ECO:0000256" key="2">
    <source>
        <dbReference type="ARBA" id="ARBA00022603"/>
    </source>
</evidence>
<dbReference type="Gene3D" id="3.30.572.10">
    <property type="entry name" value="Thymidylate synthase/dCMP hydroxymethylase domain"/>
    <property type="match status" value="1"/>
</dbReference>
<dbReference type="EMBL" id="LR798370">
    <property type="protein sequence ID" value="CAB5227249.1"/>
    <property type="molecule type" value="Genomic_DNA"/>
</dbReference>
<gene>
    <name evidence="5" type="ORF">UFOVP1306_41</name>
    <name evidence="6" type="ORF">UFOVP1422_43</name>
    <name evidence="7" type="ORF">UFOVP1519_23</name>
</gene>
<evidence type="ECO:0000256" key="3">
    <source>
        <dbReference type="ARBA" id="ARBA00022679"/>
    </source>
</evidence>
<dbReference type="InterPro" id="IPR036926">
    <property type="entry name" value="Thymidate_synth/dCMP_Mease_sf"/>
</dbReference>
<dbReference type="EMBL" id="LR797368">
    <property type="protein sequence ID" value="CAB4210365.1"/>
    <property type="molecule type" value="Genomic_DNA"/>
</dbReference>
<evidence type="ECO:0000313" key="6">
    <source>
        <dbReference type="EMBL" id="CAB4210365.1"/>
    </source>
</evidence>
<keyword evidence="2 7" id="KW-0489">Methyltransferase</keyword>
<dbReference type="PANTHER" id="PTHR11548:SF1">
    <property type="entry name" value="THYMIDYLATE SYNTHASE 1"/>
    <property type="match status" value="1"/>
</dbReference>
<organism evidence="7">
    <name type="scientific">uncultured Caudovirales phage</name>
    <dbReference type="NCBI Taxonomy" id="2100421"/>
    <lineage>
        <taxon>Viruses</taxon>
        <taxon>Duplodnaviria</taxon>
        <taxon>Heunggongvirae</taxon>
        <taxon>Uroviricota</taxon>
        <taxon>Caudoviricetes</taxon>
        <taxon>Peduoviridae</taxon>
        <taxon>Maltschvirus</taxon>
        <taxon>Maltschvirus maltsch</taxon>
    </lineage>
</organism>
<feature type="domain" description="Thymidylate synthase/dCMP hydroxymethylase" evidence="4">
    <location>
        <begin position="12"/>
        <end position="219"/>
    </location>
</feature>
<evidence type="ECO:0000256" key="1">
    <source>
        <dbReference type="ARBA" id="ARBA00009972"/>
    </source>
</evidence>
<dbReference type="Pfam" id="PF00303">
    <property type="entry name" value="Thymidylat_synt"/>
    <property type="match status" value="1"/>
</dbReference>
<dbReference type="GO" id="GO:0006231">
    <property type="term" value="P:dTMP biosynthetic process"/>
    <property type="evidence" value="ECO:0007669"/>
    <property type="project" value="TreeGrafter"/>
</dbReference>
<proteinExistence type="inferred from homology"/>
<dbReference type="InterPro" id="IPR045097">
    <property type="entry name" value="Thymidate_synth/dCMP_Mease"/>
</dbReference>
<evidence type="ECO:0000313" key="7">
    <source>
        <dbReference type="EMBL" id="CAB5227249.1"/>
    </source>
</evidence>
<sequence>MHNIYAANMREGYLEAVRDVLNFGNRSWPRGLETKEVISFHMELRDTHKALAVGVGRKLHAGVAAAEALQLVGGFSDPQAMLKISAHFEKFLDGGVLHAPYGPRILGQMPLAIARLVEDEETRQAVVSVWDPLQDLLVEGSRDLPCTTHLQFMIRQGRLDLHTSMRANDAWHGFPYDVFQFTFLQNTVANFLYVRPGTYYHSATSFHLYEPQWAQAEELAYEGTPDRVIDGLHRPIGATWSDMQDRARGLFYGTVEPASSSETYLSDALRKVGVTGKW</sequence>
<dbReference type="PANTHER" id="PTHR11548">
    <property type="entry name" value="THYMIDYLATE SYNTHASE 1"/>
    <property type="match status" value="1"/>
</dbReference>
<dbReference type="SUPFAM" id="SSF55831">
    <property type="entry name" value="Thymidylate synthase/dCMP hydroxymethylase"/>
    <property type="match status" value="1"/>
</dbReference>
<dbReference type="GO" id="GO:0004799">
    <property type="term" value="F:thymidylate synthase activity"/>
    <property type="evidence" value="ECO:0007669"/>
    <property type="project" value="TreeGrafter"/>
</dbReference>
<keyword evidence="3" id="KW-0808">Transferase</keyword>
<name>A0A6J7X818_9CAUD</name>
<dbReference type="GO" id="GO:0032259">
    <property type="term" value="P:methylation"/>
    <property type="evidence" value="ECO:0007669"/>
    <property type="project" value="UniProtKB-KW"/>
</dbReference>
<accession>A0A6J7X818</accession>